<sequence>SAQDRKVEVTYKNISNTGNDLILLTSKRVSECNLNQWTCDNGEAHILDVFRPSSSESYFKTKVTYKYTDGTEFNKTSKCHSVWAVYLNKTGNIVASTCLMVHPSWVNDSFPNIGNLTFRELVIPGTHDSASYTKGFEIPPFEDPLTRYFLTQDDTILGQLYQGARYLDIRPSNYKLFFKKWYVNHGITIQQSLDTVMDQVKNFIDETGEPVIFGLKEFPIGLPKNPTDPWSVTIKEALNDQTKSRVILAYDNLDIVEHFPSILFPAVKQNWGDKQTWNDLEEYLIYIRHNNINGFLKTPVADMAELTPKITNPSVLWNIKEFLLNRGGLRELADDVNLKVCDLYDSGFLNNANIIAVDFIKGSRITEMAINFNKMKVKRSFPRNPRKVSHIDDLDLYFNLSKSVHFPRNKK</sequence>
<evidence type="ECO:0000313" key="1">
    <source>
        <dbReference type="EnsemblMetazoa" id="MESCA000665-PA"/>
    </source>
</evidence>
<dbReference type="Gene3D" id="3.20.20.190">
    <property type="entry name" value="Phosphatidylinositol (PI) phosphodiesterase"/>
    <property type="match status" value="1"/>
</dbReference>
<dbReference type="PANTHER" id="PTHR13593:SF149">
    <property type="entry name" value="PHOSPHATIDYLINOSITOL-SPECIFIC PHOSPHOLIPASE C X DOMAIN CONTAINING, ISOFORM A"/>
    <property type="match status" value="1"/>
</dbReference>
<name>T1GBM9_MEGSC</name>
<reference evidence="2" key="1">
    <citation type="submission" date="2013-02" db="EMBL/GenBank/DDBJ databases">
        <authorList>
            <person name="Hughes D."/>
        </authorList>
    </citation>
    <scope>NUCLEOTIDE SEQUENCE</scope>
    <source>
        <strain>Durham</strain>
        <strain evidence="2">NC isolate 2 -- Noor lab</strain>
    </source>
</reference>
<dbReference type="HOGENOM" id="CLU_039880_0_0_1"/>
<reference evidence="1" key="2">
    <citation type="submission" date="2015-06" db="UniProtKB">
        <authorList>
            <consortium name="EnsemblMetazoa"/>
        </authorList>
    </citation>
    <scope>IDENTIFICATION</scope>
</reference>
<dbReference type="EnsemblMetazoa" id="MESCA000665-RA">
    <property type="protein sequence ID" value="MESCA000665-PA"/>
    <property type="gene ID" value="MESCA000665"/>
</dbReference>
<keyword evidence="2" id="KW-1185">Reference proteome</keyword>
<dbReference type="InterPro" id="IPR017946">
    <property type="entry name" value="PLC-like_Pdiesterase_TIM-brl"/>
</dbReference>
<dbReference type="InterPro" id="IPR051057">
    <property type="entry name" value="PI-PLC_domain"/>
</dbReference>
<accession>T1GBM9</accession>
<organism evidence="1 2">
    <name type="scientific">Megaselia scalaris</name>
    <name type="common">Humpbacked fly</name>
    <name type="synonym">Phora scalaris</name>
    <dbReference type="NCBI Taxonomy" id="36166"/>
    <lineage>
        <taxon>Eukaryota</taxon>
        <taxon>Metazoa</taxon>
        <taxon>Ecdysozoa</taxon>
        <taxon>Arthropoda</taxon>
        <taxon>Hexapoda</taxon>
        <taxon>Insecta</taxon>
        <taxon>Pterygota</taxon>
        <taxon>Neoptera</taxon>
        <taxon>Endopterygota</taxon>
        <taxon>Diptera</taxon>
        <taxon>Brachycera</taxon>
        <taxon>Muscomorpha</taxon>
        <taxon>Platypezoidea</taxon>
        <taxon>Phoridae</taxon>
        <taxon>Megaseliini</taxon>
        <taxon>Megaselia</taxon>
    </lineage>
</organism>
<dbReference type="PANTHER" id="PTHR13593">
    <property type="match status" value="1"/>
</dbReference>
<dbReference type="AlphaFoldDB" id="T1GBM9"/>
<evidence type="ECO:0008006" key="3">
    <source>
        <dbReference type="Google" id="ProtNLM"/>
    </source>
</evidence>
<dbReference type="SUPFAM" id="SSF51695">
    <property type="entry name" value="PLC-like phosphodiesterases"/>
    <property type="match status" value="1"/>
</dbReference>
<dbReference type="GO" id="GO:0006629">
    <property type="term" value="P:lipid metabolic process"/>
    <property type="evidence" value="ECO:0007669"/>
    <property type="project" value="InterPro"/>
</dbReference>
<protein>
    <recommendedName>
        <fullName evidence="3">Phosphatidylinositol-specific phospholipase C X domain-containing protein</fullName>
    </recommendedName>
</protein>
<proteinExistence type="predicted"/>
<evidence type="ECO:0000313" key="2">
    <source>
        <dbReference type="Proteomes" id="UP000015102"/>
    </source>
</evidence>
<dbReference type="EMBL" id="CAQQ02126355">
    <property type="status" value="NOT_ANNOTATED_CDS"/>
    <property type="molecule type" value="Genomic_DNA"/>
</dbReference>
<dbReference type="OMA" id="WASMAEI"/>
<dbReference type="Proteomes" id="UP000015102">
    <property type="component" value="Unassembled WGS sequence"/>
</dbReference>
<dbReference type="GO" id="GO:0008081">
    <property type="term" value="F:phosphoric diester hydrolase activity"/>
    <property type="evidence" value="ECO:0007669"/>
    <property type="project" value="InterPro"/>
</dbReference>